<comment type="similarity">
    <text evidence="1 2">Belongs to the UPF0102 family.</text>
</comment>
<proteinExistence type="inferred from homology"/>
<dbReference type="SUPFAM" id="SSF52980">
    <property type="entry name" value="Restriction endonuclease-like"/>
    <property type="match status" value="1"/>
</dbReference>
<dbReference type="GO" id="GO:0003676">
    <property type="term" value="F:nucleic acid binding"/>
    <property type="evidence" value="ECO:0007669"/>
    <property type="project" value="InterPro"/>
</dbReference>
<dbReference type="InterPro" id="IPR011856">
    <property type="entry name" value="tRNA_endonuc-like_dom_sf"/>
</dbReference>
<dbReference type="PANTHER" id="PTHR34039">
    <property type="entry name" value="UPF0102 PROTEIN YRAN"/>
    <property type="match status" value="1"/>
</dbReference>
<evidence type="ECO:0000313" key="3">
    <source>
        <dbReference type="EMBL" id="OGG69239.1"/>
    </source>
</evidence>
<gene>
    <name evidence="3" type="ORF">A3C20_03030</name>
</gene>
<name>A0A1F6E6B3_9BACT</name>
<sequence length="122" mass="14445">MIPDDVRKQVGRGGEEIAAQFLERKGYKIIERNYRKKWGEIDVIAEKDNVVHFVEVKAVSRESRDYRPEELIHESKLRKVARTAALYMEQHRDGREFQIDGIAVIMDMEARTARCRFYEQVM</sequence>
<dbReference type="Pfam" id="PF02021">
    <property type="entry name" value="UPF0102"/>
    <property type="match status" value="1"/>
</dbReference>
<protein>
    <recommendedName>
        <fullName evidence="2">UPF0102 protein A3C20_03030</fullName>
    </recommendedName>
</protein>
<dbReference type="InterPro" id="IPR003509">
    <property type="entry name" value="UPF0102_YraN-like"/>
</dbReference>
<evidence type="ECO:0000256" key="2">
    <source>
        <dbReference type="HAMAP-Rule" id="MF_00048"/>
    </source>
</evidence>
<evidence type="ECO:0000313" key="4">
    <source>
        <dbReference type="Proteomes" id="UP000176914"/>
    </source>
</evidence>
<reference evidence="3 4" key="1">
    <citation type="journal article" date="2016" name="Nat. Commun.">
        <title>Thousands of microbial genomes shed light on interconnected biogeochemical processes in an aquifer system.</title>
        <authorList>
            <person name="Anantharaman K."/>
            <person name="Brown C.T."/>
            <person name="Hug L.A."/>
            <person name="Sharon I."/>
            <person name="Castelle C.J."/>
            <person name="Probst A.J."/>
            <person name="Thomas B.C."/>
            <person name="Singh A."/>
            <person name="Wilkins M.J."/>
            <person name="Karaoz U."/>
            <person name="Brodie E.L."/>
            <person name="Williams K.H."/>
            <person name="Hubbard S.S."/>
            <person name="Banfield J.F."/>
        </authorList>
    </citation>
    <scope>NUCLEOTIDE SEQUENCE [LARGE SCALE GENOMIC DNA]</scope>
</reference>
<dbReference type="PANTHER" id="PTHR34039:SF1">
    <property type="entry name" value="UPF0102 PROTEIN YRAN"/>
    <property type="match status" value="1"/>
</dbReference>
<organism evidence="3 4">
    <name type="scientific">Candidatus Kaiserbacteria bacterium RIFCSPHIGHO2_02_FULL_55_25</name>
    <dbReference type="NCBI Taxonomy" id="1798498"/>
    <lineage>
        <taxon>Bacteria</taxon>
        <taxon>Candidatus Kaiseribacteriota</taxon>
    </lineage>
</organism>
<dbReference type="Gene3D" id="3.40.1350.10">
    <property type="match status" value="1"/>
</dbReference>
<dbReference type="Proteomes" id="UP000176914">
    <property type="component" value="Unassembled WGS sequence"/>
</dbReference>
<dbReference type="InterPro" id="IPR011335">
    <property type="entry name" value="Restrct_endonuc-II-like"/>
</dbReference>
<dbReference type="AlphaFoldDB" id="A0A1F6E6B3"/>
<comment type="caution">
    <text evidence="3">The sequence shown here is derived from an EMBL/GenBank/DDBJ whole genome shotgun (WGS) entry which is preliminary data.</text>
</comment>
<evidence type="ECO:0000256" key="1">
    <source>
        <dbReference type="ARBA" id="ARBA00006738"/>
    </source>
</evidence>
<dbReference type="EMBL" id="MFLL01000015">
    <property type="protein sequence ID" value="OGG69239.1"/>
    <property type="molecule type" value="Genomic_DNA"/>
</dbReference>
<accession>A0A1F6E6B3</accession>
<dbReference type="HAMAP" id="MF_00048">
    <property type="entry name" value="UPF0102"/>
    <property type="match status" value="1"/>
</dbReference>